<dbReference type="InterPro" id="IPR047155">
    <property type="entry name" value="COMMD4/6/7/8"/>
</dbReference>
<accession>A0A0S4JVK1</accession>
<proteinExistence type="predicted"/>
<dbReference type="Proteomes" id="UP000051952">
    <property type="component" value="Unassembled WGS sequence"/>
</dbReference>
<evidence type="ECO:0000313" key="2">
    <source>
        <dbReference type="Proteomes" id="UP000051952"/>
    </source>
</evidence>
<reference evidence="2" key="1">
    <citation type="submission" date="2015-09" db="EMBL/GenBank/DDBJ databases">
        <authorList>
            <consortium name="Pathogen Informatics"/>
        </authorList>
    </citation>
    <scope>NUCLEOTIDE SEQUENCE [LARGE SCALE GENOMIC DNA]</scope>
    <source>
        <strain evidence="2">Lake Konstanz</strain>
    </source>
</reference>
<evidence type="ECO:0000313" key="1">
    <source>
        <dbReference type="EMBL" id="CUG93156.1"/>
    </source>
</evidence>
<dbReference type="AlphaFoldDB" id="A0A0S4JVK1"/>
<gene>
    <name evidence="1" type="ORF">BSAL_41115</name>
</gene>
<dbReference type="PANTHER" id="PTHR16231">
    <property type="entry name" value="COMM DOMAIN-CONTAINING PROTEIN 4-8 FAMILY MEMBER"/>
    <property type="match status" value="1"/>
</dbReference>
<dbReference type="PANTHER" id="PTHR16231:SF4">
    <property type="entry name" value="COMM DOMAIN-CONTAINING PROTEIN 4"/>
    <property type="match status" value="1"/>
</dbReference>
<keyword evidence="2" id="KW-1185">Reference proteome</keyword>
<dbReference type="Pfam" id="PF21672">
    <property type="entry name" value="COMM_HN"/>
    <property type="match status" value="1"/>
</dbReference>
<dbReference type="VEuPathDB" id="TriTrypDB:BSAL_41115"/>
<evidence type="ECO:0008006" key="3">
    <source>
        <dbReference type="Google" id="ProtNLM"/>
    </source>
</evidence>
<name>A0A0S4JVK1_BODSA</name>
<protein>
    <recommendedName>
        <fullName evidence="3">COMM domain-containing protein</fullName>
    </recommendedName>
</protein>
<dbReference type="OrthoDB" id="251097at2759"/>
<dbReference type="EMBL" id="CYKH01002124">
    <property type="protein sequence ID" value="CUG93156.1"/>
    <property type="molecule type" value="Genomic_DNA"/>
</dbReference>
<organism evidence="1 2">
    <name type="scientific">Bodo saltans</name>
    <name type="common">Flagellated protozoan</name>
    <dbReference type="NCBI Taxonomy" id="75058"/>
    <lineage>
        <taxon>Eukaryota</taxon>
        <taxon>Discoba</taxon>
        <taxon>Euglenozoa</taxon>
        <taxon>Kinetoplastea</taxon>
        <taxon>Metakinetoplastina</taxon>
        <taxon>Eubodonida</taxon>
        <taxon>Bodonidae</taxon>
        <taxon>Bodo</taxon>
    </lineage>
</organism>
<sequence>MKFRVFGGLDCPDSVLAQLSIVSNLSPAVVAKLVDHCTNTISFSAEATTAGGAASGSVGTSRWSDIARETLMLQQSLSGADFGLTPAGTAEVVDSLTFAQAITAIHTLVSNITRYNVAKEAATEDLTMLGLDPAVAEVIVTGTLSGYAQLRTALIRQTPSHHAVRGVQFTAVQRAAGEFDSATNTFSPVSEESQEEEAPSLATLIRSKWLVDSSRHADSASGVVIDLSLDKARALLVELMTARELLRTQNVIVA</sequence>